<dbReference type="SUPFAM" id="SSF109998">
    <property type="entry name" value="Triger factor/SurA peptide-binding domain-like"/>
    <property type="match status" value="1"/>
</dbReference>
<evidence type="ECO:0000313" key="1">
    <source>
        <dbReference type="EMBL" id="CAB4572175.1"/>
    </source>
</evidence>
<reference evidence="1" key="1">
    <citation type="submission" date="2020-05" db="EMBL/GenBank/DDBJ databases">
        <authorList>
            <person name="Chiriac C."/>
            <person name="Salcher M."/>
            <person name="Ghai R."/>
            <person name="Kavagutti S V."/>
        </authorList>
    </citation>
    <scope>NUCLEOTIDE SEQUENCE</scope>
</reference>
<protein>
    <submittedName>
        <fullName evidence="1">Unannotated protein</fullName>
    </submittedName>
</protein>
<dbReference type="EMBL" id="CAEZTU010000008">
    <property type="protein sequence ID" value="CAB4572175.1"/>
    <property type="molecule type" value="Genomic_DNA"/>
</dbReference>
<name>A0A6J6EA08_9ZZZZ</name>
<accession>A0A6J6EA08</accession>
<gene>
    <name evidence="1" type="ORF">UFOPK1740_00310</name>
</gene>
<dbReference type="AlphaFoldDB" id="A0A6J6EA08"/>
<dbReference type="PROSITE" id="PS51257">
    <property type="entry name" value="PROKAR_LIPOPROTEIN"/>
    <property type="match status" value="1"/>
</dbReference>
<proteinExistence type="predicted"/>
<organism evidence="1">
    <name type="scientific">freshwater metagenome</name>
    <dbReference type="NCBI Taxonomy" id="449393"/>
    <lineage>
        <taxon>unclassified sequences</taxon>
        <taxon>metagenomes</taxon>
        <taxon>ecological metagenomes</taxon>
    </lineage>
</organism>
<dbReference type="InterPro" id="IPR027304">
    <property type="entry name" value="Trigger_fact/SurA_dom_sf"/>
</dbReference>
<sequence>MKKQLKKIIALLFVSSVLIACGQQNPGTAAFVGDKRITSEELSVYMDDLRSVVPIENNDQGTAQTRGVLARLIIGIIISEAVTQSNAVVDQSLVAQDYDALEKQNGGPEALAVFAGSRNVPPILIKEVLSQNRAIEAIGKALEPGAPELVQRARGEALLLNIANSKEIVINPRYGSWVSKDGSIAPPANELSEPAFATPVDLLSNR</sequence>